<feature type="transmembrane region" description="Helical" evidence="1">
    <location>
        <begin position="16"/>
        <end position="35"/>
    </location>
</feature>
<dbReference type="Pfam" id="PF14221">
    <property type="entry name" value="DUF4330"/>
    <property type="match status" value="1"/>
</dbReference>
<dbReference type="InterPro" id="IPR025480">
    <property type="entry name" value="DUF4330"/>
</dbReference>
<keyword evidence="1" id="KW-1133">Transmembrane helix</keyword>
<evidence type="ECO:0000256" key="1">
    <source>
        <dbReference type="SAM" id="Phobius"/>
    </source>
</evidence>
<evidence type="ECO:0000313" key="2">
    <source>
        <dbReference type="EMBL" id="MCJ2543528.1"/>
    </source>
</evidence>
<protein>
    <submittedName>
        <fullName evidence="2">DUF4330 domain-containing protein</fullName>
    </submittedName>
</protein>
<keyword evidence="1" id="KW-0472">Membrane</keyword>
<comment type="caution">
    <text evidence="2">The sequence shown here is derived from an EMBL/GenBank/DDBJ whole genome shotgun (WGS) entry which is preliminary data.</text>
</comment>
<sequence>MQVIDGQGRLFGRVSLLDLGALVIVVVAIAAVLFFPGRQAGSVVQVGGGSPVPVEVDMIVRGISSRSMEPFQAGHKADLIIRNQPYGQVEVVRVENVSRTVPMVFPDGRVQNLPDPEAYRLDLVLTLRGRGQRTDSGIVLGNNRVKIGVPLELETFDYNLRGTVMEVRLLQS</sequence>
<gene>
    <name evidence="2" type="ORF">JX360_11510</name>
</gene>
<dbReference type="RefSeq" id="WP_244350976.1">
    <property type="nucleotide sequence ID" value="NZ_JAFIRA010000030.1"/>
</dbReference>
<dbReference type="EMBL" id="JAFIRA010000030">
    <property type="protein sequence ID" value="MCJ2543528.1"/>
    <property type="molecule type" value="Genomic_DNA"/>
</dbReference>
<reference evidence="2" key="1">
    <citation type="submission" date="2021-02" db="EMBL/GenBank/DDBJ databases">
        <title>The CRISPR/cas machinery reduction and long-range gene transfer in the hot spring cyanobacterium Synechococcus.</title>
        <authorList>
            <person name="Dvorak P."/>
            <person name="Jahodarova E."/>
            <person name="Hasler P."/>
            <person name="Poulickova A."/>
        </authorList>
    </citation>
    <scope>NUCLEOTIDE SEQUENCE</scope>
    <source>
        <strain evidence="2">Rupite</strain>
    </source>
</reference>
<proteinExistence type="predicted"/>
<keyword evidence="3" id="KW-1185">Reference proteome</keyword>
<accession>A0ABT0CCK8</accession>
<dbReference type="Proteomes" id="UP000830835">
    <property type="component" value="Unassembled WGS sequence"/>
</dbReference>
<organism evidence="2 3">
    <name type="scientific">Thermostichus vulcanus str. 'Rupite'</name>
    <dbReference type="NCBI Taxonomy" id="2813851"/>
    <lineage>
        <taxon>Bacteria</taxon>
        <taxon>Bacillati</taxon>
        <taxon>Cyanobacteriota</taxon>
        <taxon>Cyanophyceae</taxon>
        <taxon>Thermostichales</taxon>
        <taxon>Thermostichaceae</taxon>
        <taxon>Thermostichus</taxon>
    </lineage>
</organism>
<name>A0ABT0CCK8_THEVL</name>
<evidence type="ECO:0000313" key="3">
    <source>
        <dbReference type="Proteomes" id="UP000830835"/>
    </source>
</evidence>
<keyword evidence="1" id="KW-0812">Transmembrane</keyword>